<dbReference type="AlphaFoldDB" id="A0A1G7MMI1"/>
<sequence>MQQDAPRWQLVVILWGTKYPVAELNALIETVLARASTPPRVVLISDRDRPGLLPQVLLRRFPEFYLSPPMLAGGCQAKLAMFAPGVVPADLPAVYLDIDTLVLGDVTRFLDLLDRPDRMAMLQSVVLPFGPLGRALHRLSGGRHYARGNSSIVVYHPAHCSHIATSYERLHAAHGYNGLRPMIADERFISWSAQAQLRAIPKRLAVKFPTEFMWPWRWLIHLRARLPWLRRRWAGLVAITLPGNEVKGPELLTLPEGAEITDRKGRRLIWSDRALGPVRARIIAYYTDLNARLRQGEQP</sequence>
<dbReference type="RefSeq" id="WP_139182455.1">
    <property type="nucleotide sequence ID" value="NZ_CP119563.1"/>
</dbReference>
<reference evidence="1 2" key="1">
    <citation type="submission" date="2016-10" db="EMBL/GenBank/DDBJ databases">
        <authorList>
            <person name="de Groot N.N."/>
        </authorList>
    </citation>
    <scope>NUCLEOTIDE SEQUENCE [LARGE SCALE GENOMIC DNA]</scope>
    <source>
        <strain evidence="2">DSM 938 / 37b4</strain>
    </source>
</reference>
<evidence type="ECO:0008006" key="3">
    <source>
        <dbReference type="Google" id="ProtNLM"/>
    </source>
</evidence>
<organism evidence="1 2">
    <name type="scientific">Rhodobacter capsulatus</name>
    <name type="common">Rhodopseudomonas capsulata</name>
    <dbReference type="NCBI Taxonomy" id="1061"/>
    <lineage>
        <taxon>Bacteria</taxon>
        <taxon>Pseudomonadati</taxon>
        <taxon>Pseudomonadota</taxon>
        <taxon>Alphaproteobacteria</taxon>
        <taxon>Rhodobacterales</taxon>
        <taxon>Rhodobacter group</taxon>
        <taxon>Rhodobacter</taxon>
    </lineage>
</organism>
<dbReference type="Proteomes" id="UP000183812">
    <property type="component" value="Unassembled WGS sequence"/>
</dbReference>
<dbReference type="EMBL" id="FNAY01000014">
    <property type="protein sequence ID" value="SDF62931.1"/>
    <property type="molecule type" value="Genomic_DNA"/>
</dbReference>
<accession>A0A1G7MMI1</accession>
<dbReference type="SUPFAM" id="SSF53448">
    <property type="entry name" value="Nucleotide-diphospho-sugar transferases"/>
    <property type="match status" value="1"/>
</dbReference>
<name>A0A1G7MMI1_RHOCA</name>
<gene>
    <name evidence="1" type="ORF">SAMN04244550_02559</name>
</gene>
<evidence type="ECO:0000313" key="1">
    <source>
        <dbReference type="EMBL" id="SDF62931.1"/>
    </source>
</evidence>
<dbReference type="InterPro" id="IPR029044">
    <property type="entry name" value="Nucleotide-diphossugar_trans"/>
</dbReference>
<proteinExistence type="predicted"/>
<evidence type="ECO:0000313" key="2">
    <source>
        <dbReference type="Proteomes" id="UP000183812"/>
    </source>
</evidence>
<protein>
    <recommendedName>
        <fullName evidence="3">Glycosyl transferase</fullName>
    </recommendedName>
</protein>
<dbReference type="OrthoDB" id="7642434at2"/>